<evidence type="ECO:0000259" key="2">
    <source>
        <dbReference type="Pfam" id="PF01926"/>
    </source>
</evidence>
<dbReference type="EMBL" id="NESQ01000044">
    <property type="protein sequence ID" value="PUU81474.1"/>
    <property type="molecule type" value="Genomic_DNA"/>
</dbReference>
<dbReference type="Proteomes" id="UP000244722">
    <property type="component" value="Unassembled WGS sequence"/>
</dbReference>
<feature type="domain" description="G" evidence="2">
    <location>
        <begin position="271"/>
        <end position="330"/>
    </location>
</feature>
<dbReference type="Pfam" id="PF01926">
    <property type="entry name" value="MMR_HSR1"/>
    <property type="match status" value="1"/>
</dbReference>
<protein>
    <submittedName>
        <fullName evidence="3">P-loop containing nucleoside triphosphate hydrolase protein</fullName>
    </submittedName>
</protein>
<dbReference type="GO" id="GO:0016787">
    <property type="term" value="F:hydrolase activity"/>
    <property type="evidence" value="ECO:0007669"/>
    <property type="project" value="UniProtKB-KW"/>
</dbReference>
<feature type="compositionally biased region" description="Polar residues" evidence="1">
    <location>
        <begin position="1"/>
        <end position="10"/>
    </location>
</feature>
<dbReference type="InterPro" id="IPR006073">
    <property type="entry name" value="GTP-bd"/>
</dbReference>
<sequence length="571" mass="62917">LEMNSQSSTCRYHPPRCHTPDTNDEFEEPPPGLQSPGSGMLPPGNPQMPGGPQVPGSPQMPGLSQAPGYLQILSNPQAPGNPQTSSNPQIPHNPQIPGNQQIPSQQQIASSSQMTLYPQMPSNLQISGYPQMPSYPQMPGNTQMAGNPQAPGTPQIHSNPQMAYPQMPSNLQMPGCPQFPGYPQMPGYYQLPGYPQIPGYPPVSSYWHPELHLYPLVQHQIYGSALPPDNSTPSCPHTTSLNPNVQSPGMGNVGSLPTAPPKVSPGAEIIIALMGVTGAGKSYFIREVTGNSAVEVSGDLYPCTNKVQSYSFEYAGARITLVDTPGFNGMNRSDTKVLRMIGDWASEAYRNSQLLSGIIYLHPITHTRMEGSTLKNLRTLQSLCGQEALENVLLTTTQWSRVNWVEGEFRESRLRIREFWGGLIEKGATLQRFAGTRASGLELIHKLMLNKRKPLHIQNQMIKQHMTLLETDAGKCINELLVEQKKKHKEEVESLSLEHQEAMKAKEDEMNEILAAEQAKAQKKLEEAAAEKELLAESHAAEVKKREAEERERREEAAAYTKSLEEQLVAE</sequence>
<accession>A0A2T7A173</accession>
<evidence type="ECO:0000313" key="3">
    <source>
        <dbReference type="EMBL" id="PUU81474.1"/>
    </source>
</evidence>
<keyword evidence="3" id="KW-0378">Hydrolase</keyword>
<feature type="non-terminal residue" evidence="3">
    <location>
        <position position="1"/>
    </location>
</feature>
<feature type="region of interest" description="Disordered" evidence="1">
    <location>
        <begin position="539"/>
        <end position="571"/>
    </location>
</feature>
<feature type="compositionally biased region" description="Polar residues" evidence="1">
    <location>
        <begin position="72"/>
        <end position="85"/>
    </location>
</feature>
<dbReference type="InterPro" id="IPR027417">
    <property type="entry name" value="P-loop_NTPase"/>
</dbReference>
<feature type="region of interest" description="Disordered" evidence="1">
    <location>
        <begin position="225"/>
        <end position="259"/>
    </location>
</feature>
<dbReference type="Gene3D" id="3.40.50.300">
    <property type="entry name" value="P-loop containing nucleotide triphosphate hydrolases"/>
    <property type="match status" value="1"/>
</dbReference>
<dbReference type="AlphaFoldDB" id="A0A2T7A173"/>
<feature type="compositionally biased region" description="Polar residues" evidence="1">
    <location>
        <begin position="114"/>
        <end position="128"/>
    </location>
</feature>
<feature type="compositionally biased region" description="Polar residues" evidence="1">
    <location>
        <begin position="139"/>
        <end position="171"/>
    </location>
</feature>
<dbReference type="SUPFAM" id="SSF52540">
    <property type="entry name" value="P-loop containing nucleoside triphosphate hydrolases"/>
    <property type="match status" value="1"/>
</dbReference>
<feature type="region of interest" description="Disordered" evidence="1">
    <location>
        <begin position="1"/>
        <end position="171"/>
    </location>
</feature>
<reference evidence="3 4" key="1">
    <citation type="submission" date="2017-04" db="EMBL/GenBank/DDBJ databases">
        <title>Draft genome sequence of Tuber borchii Vittad., a whitish edible truffle.</title>
        <authorList>
            <consortium name="DOE Joint Genome Institute"/>
            <person name="Murat C."/>
            <person name="Kuo A."/>
            <person name="Barry K.W."/>
            <person name="Clum A."/>
            <person name="Dockter R.B."/>
            <person name="Fauchery L."/>
            <person name="Iotti M."/>
            <person name="Kohler A."/>
            <person name="Labutti K."/>
            <person name="Lindquist E.A."/>
            <person name="Lipzen A."/>
            <person name="Ohm R.A."/>
            <person name="Wang M."/>
            <person name="Grigoriev I.V."/>
            <person name="Zambonelli A."/>
            <person name="Martin F.M."/>
        </authorList>
    </citation>
    <scope>NUCLEOTIDE SEQUENCE [LARGE SCALE GENOMIC DNA]</scope>
    <source>
        <strain evidence="3 4">Tbo3840</strain>
    </source>
</reference>
<feature type="compositionally biased region" description="Basic and acidic residues" evidence="1">
    <location>
        <begin position="539"/>
        <end position="557"/>
    </location>
</feature>
<dbReference type="OrthoDB" id="8954335at2759"/>
<feature type="compositionally biased region" description="Low complexity" evidence="1">
    <location>
        <begin position="86"/>
        <end position="113"/>
    </location>
</feature>
<feature type="non-terminal residue" evidence="3">
    <location>
        <position position="571"/>
    </location>
</feature>
<keyword evidence="4" id="KW-1185">Reference proteome</keyword>
<proteinExistence type="predicted"/>
<feature type="compositionally biased region" description="Low complexity" evidence="1">
    <location>
        <begin position="39"/>
        <end position="62"/>
    </location>
</feature>
<gene>
    <name evidence="3" type="ORF">B9Z19DRAFT_1077024</name>
</gene>
<comment type="caution">
    <text evidence="3">The sequence shown here is derived from an EMBL/GenBank/DDBJ whole genome shotgun (WGS) entry which is preliminary data.</text>
</comment>
<evidence type="ECO:0000313" key="4">
    <source>
        <dbReference type="Proteomes" id="UP000244722"/>
    </source>
</evidence>
<feature type="compositionally biased region" description="Polar residues" evidence="1">
    <location>
        <begin position="229"/>
        <end position="249"/>
    </location>
</feature>
<organism evidence="3 4">
    <name type="scientific">Tuber borchii</name>
    <name type="common">White truffle</name>
    <dbReference type="NCBI Taxonomy" id="42251"/>
    <lineage>
        <taxon>Eukaryota</taxon>
        <taxon>Fungi</taxon>
        <taxon>Dikarya</taxon>
        <taxon>Ascomycota</taxon>
        <taxon>Pezizomycotina</taxon>
        <taxon>Pezizomycetes</taxon>
        <taxon>Pezizales</taxon>
        <taxon>Tuberaceae</taxon>
        <taxon>Tuber</taxon>
    </lineage>
</organism>
<name>A0A2T7A173_TUBBO</name>
<dbReference type="GO" id="GO:0005525">
    <property type="term" value="F:GTP binding"/>
    <property type="evidence" value="ECO:0007669"/>
    <property type="project" value="InterPro"/>
</dbReference>
<evidence type="ECO:0000256" key="1">
    <source>
        <dbReference type="SAM" id="MobiDB-lite"/>
    </source>
</evidence>